<name>A0A8T2UGL3_CERRI</name>
<feature type="region of interest" description="Disordered" evidence="1">
    <location>
        <begin position="230"/>
        <end position="293"/>
    </location>
</feature>
<feature type="compositionally biased region" description="Basic and acidic residues" evidence="1">
    <location>
        <begin position="47"/>
        <end position="56"/>
    </location>
</feature>
<protein>
    <submittedName>
        <fullName evidence="2">Uncharacterized protein</fullName>
    </submittedName>
</protein>
<feature type="compositionally biased region" description="Polar residues" evidence="1">
    <location>
        <begin position="232"/>
        <end position="248"/>
    </location>
</feature>
<dbReference type="Proteomes" id="UP000825935">
    <property type="component" value="Chromosome 7"/>
</dbReference>
<proteinExistence type="predicted"/>
<reference evidence="2" key="1">
    <citation type="submission" date="2021-08" db="EMBL/GenBank/DDBJ databases">
        <title>WGS assembly of Ceratopteris richardii.</title>
        <authorList>
            <person name="Marchant D.B."/>
            <person name="Chen G."/>
            <person name="Jenkins J."/>
            <person name="Shu S."/>
            <person name="Leebens-Mack J."/>
            <person name="Grimwood J."/>
            <person name="Schmutz J."/>
            <person name="Soltis P."/>
            <person name="Soltis D."/>
            <person name="Chen Z.-H."/>
        </authorList>
    </citation>
    <scope>NUCLEOTIDE SEQUENCE</scope>
    <source>
        <strain evidence="2">Whitten #5841</strain>
        <tissue evidence="2">Leaf</tissue>
    </source>
</reference>
<dbReference type="EMBL" id="CM035412">
    <property type="protein sequence ID" value="KAH7432913.1"/>
    <property type="molecule type" value="Genomic_DNA"/>
</dbReference>
<accession>A0A8T2UGL3</accession>
<gene>
    <name evidence="2" type="ORF">KP509_07G045800</name>
</gene>
<evidence type="ECO:0000313" key="2">
    <source>
        <dbReference type="EMBL" id="KAH7432913.1"/>
    </source>
</evidence>
<feature type="compositionally biased region" description="Polar residues" evidence="1">
    <location>
        <begin position="523"/>
        <end position="536"/>
    </location>
</feature>
<keyword evidence="3" id="KW-1185">Reference proteome</keyword>
<dbReference type="OrthoDB" id="1967983at2759"/>
<evidence type="ECO:0000313" key="3">
    <source>
        <dbReference type="Proteomes" id="UP000825935"/>
    </source>
</evidence>
<feature type="region of interest" description="Disordered" evidence="1">
    <location>
        <begin position="523"/>
        <end position="550"/>
    </location>
</feature>
<sequence length="1023" mass="111805">MTTMHSKKKRRSRAIKSFKLQHGHRIFDEDTWLYDNGNEMRRNLEDQQLKQPRHAETSMPSKGGNSFQGLSSQLRASKNKSCDAKDARRHSEAMLCLETALNEMKIAVSKIRSLPLAGPSILSKTNLSSSEFPRNLEDHSQMRPYGDRRLWQPCLGHNYVDALISPRLKDPSSQSLQRSLGLTSSVDIDPSLSKVLWRSQTEDSKSSNPLTREEEIMKWRNSNCLIPHAKSGSVSSQPITARQQQMAQTDHGLEITSSDNEEDTDQKQGLRTGTTSAKFSQGARPVTTAESHSTVKKDISCITGRYSASMDAFQPHSEVAGTVKQHVRSFCHTNNSLPGFTMRNGMVKSPDLRPLQASKVPVNSHNDAVNVVEGEPDMLSQNSIYREAKNFDSDVLQSDLLTNSERFSERDCQKLQSGSYDRILAEIRRQPVLDDIYLPQRPSVSHHTTQTGCFYPYEPYPGVKNMPAADSQHEASQNAQQMEFIVGGQQLDRCLNHKGTAGISQDSILFTPKTTRVVPISTPQISMPQNHSNGSKRMTKESGASNAKGGEVITSWHNGIMPIDTAGTSDVPIFYTDPGQISHSQDTTQSAGMVSNSGLTISPGTHHSQSLQYQETTQQIDTSNDHSSQRNSSISSACIFSGNGKEALARQEVNTKASGLITDTLGIGTMVSDLIGSKSSGIDQACISGLEFLSRRPNHNDLNGNLSYPQAGLNGGQFYSQQPTGPERQHIGCEPASSADKVSTPFNALYFEPAAAAYNSHGSINISNGRDIEGFWNSHLSPYVHPKEKASGPVLCPVISTASDSVMAMRHTEQGAPSAQSGDVAELVNRLTQIPNGEEPVGEKSKLMTIQDVCNAPLNASALPTTNAPQDSLNSALNQQPSISRIYGDSTSSYQTSQYTYEPSVGRTSVHNFQDPYASVTSSSHKNNPALNMQGFSLMSGNGATQVTGPITLKSADGEVIIIGKERRSCTSGFFAPQEFELVHTNSGTRSQEEHPHDMQQQNRRPNLAGDKGALSVRMLISY</sequence>
<feature type="region of interest" description="Disordered" evidence="1">
    <location>
        <begin position="985"/>
        <end position="1011"/>
    </location>
</feature>
<feature type="region of interest" description="Disordered" evidence="1">
    <location>
        <begin position="47"/>
        <end position="85"/>
    </location>
</feature>
<feature type="compositionally biased region" description="Polar residues" evidence="1">
    <location>
        <begin position="599"/>
        <end position="622"/>
    </location>
</feature>
<evidence type="ECO:0000256" key="1">
    <source>
        <dbReference type="SAM" id="MobiDB-lite"/>
    </source>
</evidence>
<organism evidence="2 3">
    <name type="scientific">Ceratopteris richardii</name>
    <name type="common">Triangle waterfern</name>
    <dbReference type="NCBI Taxonomy" id="49495"/>
    <lineage>
        <taxon>Eukaryota</taxon>
        <taxon>Viridiplantae</taxon>
        <taxon>Streptophyta</taxon>
        <taxon>Embryophyta</taxon>
        <taxon>Tracheophyta</taxon>
        <taxon>Polypodiopsida</taxon>
        <taxon>Polypodiidae</taxon>
        <taxon>Polypodiales</taxon>
        <taxon>Pteridineae</taxon>
        <taxon>Pteridaceae</taxon>
        <taxon>Parkerioideae</taxon>
        <taxon>Ceratopteris</taxon>
    </lineage>
</organism>
<feature type="region of interest" description="Disordered" evidence="1">
    <location>
        <begin position="599"/>
        <end position="633"/>
    </location>
</feature>
<feature type="compositionally biased region" description="Polar residues" evidence="1">
    <location>
        <begin position="267"/>
        <end position="279"/>
    </location>
</feature>
<dbReference type="AlphaFoldDB" id="A0A8T2UGL3"/>
<feature type="compositionally biased region" description="Polar residues" evidence="1">
    <location>
        <begin position="58"/>
        <end position="76"/>
    </location>
</feature>
<comment type="caution">
    <text evidence="2">The sequence shown here is derived from an EMBL/GenBank/DDBJ whole genome shotgun (WGS) entry which is preliminary data.</text>
</comment>